<dbReference type="AlphaFoldDB" id="A0A4P6LYY6"/>
<evidence type="ECO:0000256" key="3">
    <source>
        <dbReference type="ARBA" id="ARBA00023163"/>
    </source>
</evidence>
<name>A0A4P6LYY6_9FIRM</name>
<dbReference type="SMART" id="SM00345">
    <property type="entry name" value="HTH_GNTR"/>
    <property type="match status" value="2"/>
</dbReference>
<protein>
    <submittedName>
        <fullName evidence="5">Fatty acid metabolism regulator protein</fullName>
    </submittedName>
</protein>
<gene>
    <name evidence="5" type="primary">fadR</name>
    <name evidence="5" type="ORF">PMF13cell1_01726</name>
</gene>
<dbReference type="InterPro" id="IPR000524">
    <property type="entry name" value="Tscrpt_reg_HTH_GntR"/>
</dbReference>
<dbReference type="CDD" id="cd07377">
    <property type="entry name" value="WHTH_GntR"/>
    <property type="match status" value="1"/>
</dbReference>
<dbReference type="Pfam" id="PF00392">
    <property type="entry name" value="GntR"/>
    <property type="match status" value="2"/>
</dbReference>
<evidence type="ECO:0000313" key="6">
    <source>
        <dbReference type="Proteomes" id="UP000289794"/>
    </source>
</evidence>
<dbReference type="SUPFAM" id="SSF46785">
    <property type="entry name" value="Winged helix' DNA-binding domain"/>
    <property type="match status" value="2"/>
</dbReference>
<dbReference type="Gene3D" id="1.10.10.10">
    <property type="entry name" value="Winged helix-like DNA-binding domain superfamily/Winged helix DNA-binding domain"/>
    <property type="match status" value="2"/>
</dbReference>
<reference evidence="5 6" key="1">
    <citation type="submission" date="2019-01" db="EMBL/GenBank/DDBJ databases">
        <title>PMF-metabolizing Aryl O-demethylase.</title>
        <authorList>
            <person name="Kim M."/>
        </authorList>
    </citation>
    <scope>NUCLEOTIDE SEQUENCE [LARGE SCALE GENOMIC DNA]</scope>
    <source>
        <strain evidence="5 6">PMF1</strain>
    </source>
</reference>
<feature type="domain" description="HTH gntR-type" evidence="4">
    <location>
        <begin position="257"/>
        <end position="325"/>
    </location>
</feature>
<feature type="domain" description="HTH gntR-type" evidence="4">
    <location>
        <begin position="5"/>
        <end position="73"/>
    </location>
</feature>
<dbReference type="GO" id="GO:0003677">
    <property type="term" value="F:DNA binding"/>
    <property type="evidence" value="ECO:0007669"/>
    <property type="project" value="UniProtKB-KW"/>
</dbReference>
<dbReference type="RefSeq" id="WP_130180470.1">
    <property type="nucleotide sequence ID" value="NZ_CP035945.1"/>
</dbReference>
<organism evidence="5 6">
    <name type="scientific">Blautia producta</name>
    <dbReference type="NCBI Taxonomy" id="33035"/>
    <lineage>
        <taxon>Bacteria</taxon>
        <taxon>Bacillati</taxon>
        <taxon>Bacillota</taxon>
        <taxon>Clostridia</taxon>
        <taxon>Lachnospirales</taxon>
        <taxon>Lachnospiraceae</taxon>
        <taxon>Blautia</taxon>
    </lineage>
</organism>
<dbReference type="InterPro" id="IPR036390">
    <property type="entry name" value="WH_DNA-bd_sf"/>
</dbReference>
<sequence length="495" mass="58083">MEQKNRLFDFLYQNLKEQIETGILPYKSALPSMSQLCEIYHVGMRTVREVLKALAQEGMIQTAERKPSRVIYQLTEMSETDSALEPSVRTALKNKSSILSVYETMTILMPPLLAFSAQVCSEEKMQHCLWILEHEKMARRNKWQTYSCFLHEILSASGSLLFRDLYISLELYAHIPFFWEHRDSIIEPEENRRKCSYWENGLLRPENAEEALRYFTGLYRFTTDRIEQYLDRLSLEYPQVQTVDKNIYSWNADLGRDHYYMQIVRDIIDKIGIGIYKDRQFLPSEETLARQYQVSVATIRKSLSVLNRLGFCKTYNVKGTQVTLFNDDATLSCMKDKNYKKDTLLYLSGLQFMALAVPPAVRLTFDRITEDAIHSLEEKFRKPNTIPLDLIMDCITQQMPLYPFRVILKEVRKLLHWGYYFSFYAEGSQMSNTINQMGLQAFKYLRENDRAAFAKQLSACYCYLLTFVRDFMKDCGLPEAGRIAEPDLSFIRFYI</sequence>
<keyword evidence="2" id="KW-0238">DNA-binding</keyword>
<dbReference type="GO" id="GO:0003700">
    <property type="term" value="F:DNA-binding transcription factor activity"/>
    <property type="evidence" value="ECO:0007669"/>
    <property type="project" value="InterPro"/>
</dbReference>
<dbReference type="PROSITE" id="PS50949">
    <property type="entry name" value="HTH_GNTR"/>
    <property type="match status" value="2"/>
</dbReference>
<proteinExistence type="predicted"/>
<evidence type="ECO:0000259" key="4">
    <source>
        <dbReference type="PROSITE" id="PS50949"/>
    </source>
</evidence>
<dbReference type="EMBL" id="CP035945">
    <property type="protein sequence ID" value="QBE96187.1"/>
    <property type="molecule type" value="Genomic_DNA"/>
</dbReference>
<dbReference type="KEGG" id="bpro:PMF13cell1_01726"/>
<dbReference type="PANTHER" id="PTHR43537:SF52">
    <property type="entry name" value="FATTY ACID METABOLISM REGULATOR PROTEIN"/>
    <property type="match status" value="1"/>
</dbReference>
<dbReference type="Proteomes" id="UP000289794">
    <property type="component" value="Chromosome"/>
</dbReference>
<evidence type="ECO:0000256" key="1">
    <source>
        <dbReference type="ARBA" id="ARBA00023015"/>
    </source>
</evidence>
<keyword evidence="1" id="KW-0805">Transcription regulation</keyword>
<accession>A0A4P6LYY6</accession>
<evidence type="ECO:0000256" key="2">
    <source>
        <dbReference type="ARBA" id="ARBA00023125"/>
    </source>
</evidence>
<dbReference type="InterPro" id="IPR036388">
    <property type="entry name" value="WH-like_DNA-bd_sf"/>
</dbReference>
<evidence type="ECO:0000313" key="5">
    <source>
        <dbReference type="EMBL" id="QBE96187.1"/>
    </source>
</evidence>
<keyword evidence="3" id="KW-0804">Transcription</keyword>
<dbReference type="PANTHER" id="PTHR43537">
    <property type="entry name" value="TRANSCRIPTIONAL REGULATOR, GNTR FAMILY"/>
    <property type="match status" value="1"/>
</dbReference>